<reference evidence="1" key="2">
    <citation type="journal article" date="2015" name="Fish Shellfish Immunol.">
        <title>Early steps in the European eel (Anguilla anguilla)-Vibrio vulnificus interaction in the gills: Role of the RtxA13 toxin.</title>
        <authorList>
            <person name="Callol A."/>
            <person name="Pajuelo D."/>
            <person name="Ebbesson L."/>
            <person name="Teles M."/>
            <person name="MacKenzie S."/>
            <person name="Amaro C."/>
        </authorList>
    </citation>
    <scope>NUCLEOTIDE SEQUENCE</scope>
</reference>
<proteinExistence type="predicted"/>
<name>A0A0E9TN60_ANGAN</name>
<reference evidence="1" key="1">
    <citation type="submission" date="2014-11" db="EMBL/GenBank/DDBJ databases">
        <authorList>
            <person name="Amaro Gonzalez C."/>
        </authorList>
    </citation>
    <scope>NUCLEOTIDE SEQUENCE</scope>
</reference>
<protein>
    <submittedName>
        <fullName evidence="1">Uncharacterized protein</fullName>
    </submittedName>
</protein>
<evidence type="ECO:0000313" key="1">
    <source>
        <dbReference type="EMBL" id="JAH54882.1"/>
    </source>
</evidence>
<accession>A0A0E9TN60</accession>
<dbReference type="EMBL" id="GBXM01053695">
    <property type="protein sequence ID" value="JAH54882.1"/>
    <property type="molecule type" value="Transcribed_RNA"/>
</dbReference>
<sequence length="8" mass="960">MRAIILLM</sequence>
<organism evidence="1">
    <name type="scientific">Anguilla anguilla</name>
    <name type="common">European freshwater eel</name>
    <name type="synonym">Muraena anguilla</name>
    <dbReference type="NCBI Taxonomy" id="7936"/>
    <lineage>
        <taxon>Eukaryota</taxon>
        <taxon>Metazoa</taxon>
        <taxon>Chordata</taxon>
        <taxon>Craniata</taxon>
        <taxon>Vertebrata</taxon>
        <taxon>Euteleostomi</taxon>
        <taxon>Actinopterygii</taxon>
        <taxon>Neopterygii</taxon>
        <taxon>Teleostei</taxon>
        <taxon>Anguilliformes</taxon>
        <taxon>Anguillidae</taxon>
        <taxon>Anguilla</taxon>
    </lineage>
</organism>